<accession>A0A166W9E1</accession>
<name>A0A166W9E1_9AGAM</name>
<sequence>MDEKFYDIQPESSHIPGPAPDQRHAQPSGPWPWQDIEALGKKDVEVLPPLPLDAPKWQGYPQCDFPNWTPSQVRRCGIRDAIDKKQEQPCRIHCVDIMENGDFETRNLTTIHDTPQSTTAFWEKINDKRPEGIRVRSLCIENLSGPVLQMLGHKYTVEPFFWSSSLNWLPSRYHEIVPRLQGDHITITLTFLRTITDPATVARSRTSFNSVRELPSLRGDPQASLTLSSREMILRQDLLAVHMIRSPHGSTIISYHPDPQWRTTSARVMHERIALAGESVYWQNIVRRASDPTFILVTILWHALYSWDQALEQLYAHISWLEAKVIRTNDTTLSSELHIIRAHLLHYDSLLNDFEKSIKFVRDSANPAMDFIEQEEEEKKYAHSILLRECGTLLSEVERLERSRDMQNKRLKNVMNLAFSIVNTEDSKRMQKLTEAARDDNITMKALTEAAVSDSAAMKQIAYLSMIFLPASFVAGVFGMNVVEINPGTNGTLAHYAETAMPLTIITIWLIIAFQTKKHFAEDEHASVLGNLMWPYKMVKRFWRRAQGLPDKKIKRNGNLPQ</sequence>
<reference evidence="7 8" key="1">
    <citation type="journal article" date="2016" name="Mol. Biol. Evol.">
        <title>Comparative Genomics of Early-Diverging Mushroom-Forming Fungi Provides Insights into the Origins of Lignocellulose Decay Capabilities.</title>
        <authorList>
            <person name="Nagy L.G."/>
            <person name="Riley R."/>
            <person name="Tritt A."/>
            <person name="Adam C."/>
            <person name="Daum C."/>
            <person name="Floudas D."/>
            <person name="Sun H."/>
            <person name="Yadav J.S."/>
            <person name="Pangilinan J."/>
            <person name="Larsson K.H."/>
            <person name="Matsuura K."/>
            <person name="Barry K."/>
            <person name="Labutti K."/>
            <person name="Kuo R."/>
            <person name="Ohm R.A."/>
            <person name="Bhattacharya S.S."/>
            <person name="Shirouzu T."/>
            <person name="Yoshinaga Y."/>
            <person name="Martin F.M."/>
            <person name="Grigoriev I.V."/>
            <person name="Hibbett D.S."/>
        </authorList>
    </citation>
    <scope>NUCLEOTIDE SEQUENCE [LARGE SCALE GENOMIC DNA]</scope>
    <source>
        <strain evidence="7 8">CBS 109695</strain>
    </source>
</reference>
<evidence type="ECO:0000256" key="6">
    <source>
        <dbReference type="SAM" id="Phobius"/>
    </source>
</evidence>
<dbReference type="GO" id="GO:0050897">
    <property type="term" value="F:cobalt ion binding"/>
    <property type="evidence" value="ECO:0007669"/>
    <property type="project" value="TreeGrafter"/>
</dbReference>
<dbReference type="GO" id="GO:0015087">
    <property type="term" value="F:cobalt ion transmembrane transporter activity"/>
    <property type="evidence" value="ECO:0007669"/>
    <property type="project" value="TreeGrafter"/>
</dbReference>
<dbReference type="InterPro" id="IPR045863">
    <property type="entry name" value="CorA_TM1_TM2"/>
</dbReference>
<evidence type="ECO:0000256" key="1">
    <source>
        <dbReference type="ARBA" id="ARBA00004651"/>
    </source>
</evidence>
<gene>
    <name evidence="7" type="ORF">FIBSPDRAFT_810822</name>
</gene>
<dbReference type="Pfam" id="PF01544">
    <property type="entry name" value="CorA"/>
    <property type="match status" value="1"/>
</dbReference>
<dbReference type="SUPFAM" id="SSF144083">
    <property type="entry name" value="Magnesium transport protein CorA, transmembrane region"/>
    <property type="match status" value="1"/>
</dbReference>
<dbReference type="GO" id="GO:0015095">
    <property type="term" value="F:magnesium ion transmembrane transporter activity"/>
    <property type="evidence" value="ECO:0007669"/>
    <property type="project" value="TreeGrafter"/>
</dbReference>
<dbReference type="Proteomes" id="UP000076532">
    <property type="component" value="Unassembled WGS sequence"/>
</dbReference>
<dbReference type="EMBL" id="KV417482">
    <property type="protein sequence ID" value="KZP33520.1"/>
    <property type="molecule type" value="Genomic_DNA"/>
</dbReference>
<evidence type="ECO:0000256" key="2">
    <source>
        <dbReference type="ARBA" id="ARBA00022692"/>
    </source>
</evidence>
<keyword evidence="2 6" id="KW-0812">Transmembrane</keyword>
<dbReference type="InterPro" id="IPR002523">
    <property type="entry name" value="MgTranspt_CorA/ZnTranspt_ZntB"/>
</dbReference>
<evidence type="ECO:0000313" key="8">
    <source>
        <dbReference type="Proteomes" id="UP000076532"/>
    </source>
</evidence>
<keyword evidence="8" id="KW-1185">Reference proteome</keyword>
<dbReference type="GO" id="GO:0005886">
    <property type="term" value="C:plasma membrane"/>
    <property type="evidence" value="ECO:0007669"/>
    <property type="project" value="UniProtKB-SubCell"/>
</dbReference>
<evidence type="ECO:0000256" key="3">
    <source>
        <dbReference type="ARBA" id="ARBA00022989"/>
    </source>
</evidence>
<evidence type="ECO:0000313" key="7">
    <source>
        <dbReference type="EMBL" id="KZP33520.1"/>
    </source>
</evidence>
<keyword evidence="4 6" id="KW-0472">Membrane</keyword>
<evidence type="ECO:0000256" key="5">
    <source>
        <dbReference type="SAM" id="MobiDB-lite"/>
    </source>
</evidence>
<keyword evidence="3 6" id="KW-1133">Transmembrane helix</keyword>
<protein>
    <recommendedName>
        <fullName evidence="9">Cora-domain-containing protein</fullName>
    </recommendedName>
</protein>
<feature type="region of interest" description="Disordered" evidence="5">
    <location>
        <begin position="1"/>
        <end position="34"/>
    </location>
</feature>
<dbReference type="Gene3D" id="1.20.58.340">
    <property type="entry name" value="Magnesium transport protein CorA, transmembrane region"/>
    <property type="match status" value="1"/>
</dbReference>
<dbReference type="PANTHER" id="PTHR46494">
    <property type="entry name" value="CORA FAMILY METAL ION TRANSPORTER (EUROFUNG)"/>
    <property type="match status" value="1"/>
</dbReference>
<feature type="transmembrane region" description="Helical" evidence="6">
    <location>
        <begin position="461"/>
        <end position="481"/>
    </location>
</feature>
<feature type="transmembrane region" description="Helical" evidence="6">
    <location>
        <begin position="493"/>
        <end position="514"/>
    </location>
</feature>
<proteinExistence type="predicted"/>
<dbReference type="AlphaFoldDB" id="A0A166W9E1"/>
<dbReference type="OrthoDB" id="3231000at2759"/>
<dbReference type="PANTHER" id="PTHR46494:SF1">
    <property type="entry name" value="CORA FAMILY METAL ION TRANSPORTER (EUROFUNG)"/>
    <property type="match status" value="1"/>
</dbReference>
<dbReference type="GO" id="GO:0000287">
    <property type="term" value="F:magnesium ion binding"/>
    <property type="evidence" value="ECO:0007669"/>
    <property type="project" value="TreeGrafter"/>
</dbReference>
<evidence type="ECO:0008006" key="9">
    <source>
        <dbReference type="Google" id="ProtNLM"/>
    </source>
</evidence>
<comment type="subcellular location">
    <subcellularLocation>
        <location evidence="1">Cell membrane</location>
        <topology evidence="1">Multi-pass membrane protein</topology>
    </subcellularLocation>
</comment>
<organism evidence="7 8">
    <name type="scientific">Athelia psychrophila</name>
    <dbReference type="NCBI Taxonomy" id="1759441"/>
    <lineage>
        <taxon>Eukaryota</taxon>
        <taxon>Fungi</taxon>
        <taxon>Dikarya</taxon>
        <taxon>Basidiomycota</taxon>
        <taxon>Agaricomycotina</taxon>
        <taxon>Agaricomycetes</taxon>
        <taxon>Agaricomycetidae</taxon>
        <taxon>Atheliales</taxon>
        <taxon>Atheliaceae</taxon>
        <taxon>Athelia</taxon>
    </lineage>
</organism>
<dbReference type="STRING" id="436010.A0A166W9E1"/>
<evidence type="ECO:0000256" key="4">
    <source>
        <dbReference type="ARBA" id="ARBA00023136"/>
    </source>
</evidence>